<dbReference type="GeneID" id="35592857"/>
<dbReference type="Gene3D" id="1.20.120.80">
    <property type="entry name" value="Cytochrome c oxidase, subunit III, four-helix bundle"/>
    <property type="match status" value="1"/>
</dbReference>
<dbReference type="AlphaFoldDB" id="A0A2I8VK40"/>
<feature type="transmembrane region" description="Helical" evidence="1">
    <location>
        <begin position="81"/>
        <end position="100"/>
    </location>
</feature>
<evidence type="ECO:0000256" key="1">
    <source>
        <dbReference type="SAM" id="Phobius"/>
    </source>
</evidence>
<protein>
    <submittedName>
        <fullName evidence="2">DUF420 domain-containing protein</fullName>
    </submittedName>
</protein>
<dbReference type="GO" id="GO:0022904">
    <property type="term" value="P:respiratory electron transport chain"/>
    <property type="evidence" value="ECO:0007669"/>
    <property type="project" value="InterPro"/>
</dbReference>
<dbReference type="GO" id="GO:0004129">
    <property type="term" value="F:cytochrome-c oxidase activity"/>
    <property type="evidence" value="ECO:0007669"/>
    <property type="project" value="InterPro"/>
</dbReference>
<reference evidence="2 3" key="1">
    <citation type="submission" date="2018-01" db="EMBL/GenBank/DDBJ databases">
        <title>Complete genome sequence of Salinigranum rubrum GX10T, an extremely halophilic archaeon isolated from a marine solar saltern.</title>
        <authorList>
            <person name="Han S."/>
        </authorList>
    </citation>
    <scope>NUCLEOTIDE SEQUENCE [LARGE SCALE GENOMIC DNA]</scope>
    <source>
        <strain evidence="2 3">GX10</strain>
    </source>
</reference>
<evidence type="ECO:0000313" key="2">
    <source>
        <dbReference type="EMBL" id="AUV82303.1"/>
    </source>
</evidence>
<feature type="transmembrane region" description="Helical" evidence="1">
    <location>
        <begin position="48"/>
        <end position="69"/>
    </location>
</feature>
<dbReference type="Pfam" id="PF04238">
    <property type="entry name" value="DUF420"/>
    <property type="match status" value="1"/>
</dbReference>
<dbReference type="OrthoDB" id="202206at2157"/>
<organism evidence="2 3">
    <name type="scientific">Salinigranum rubrum</name>
    <dbReference type="NCBI Taxonomy" id="755307"/>
    <lineage>
        <taxon>Archaea</taxon>
        <taxon>Methanobacteriati</taxon>
        <taxon>Methanobacteriota</taxon>
        <taxon>Stenosarchaea group</taxon>
        <taxon>Halobacteria</taxon>
        <taxon>Halobacteriales</taxon>
        <taxon>Haloferacaceae</taxon>
        <taxon>Salinigranum</taxon>
    </lineage>
</organism>
<name>A0A2I8VK40_9EURY</name>
<proteinExistence type="predicted"/>
<keyword evidence="3" id="KW-1185">Reference proteome</keyword>
<sequence length="188" mass="20561">MELRARVRGHVRELTALLTAVSLALVFGAALGAVPRTVLPRAPDAVFAVIPHVNAVISTVAIVTILLGVRAIRAGNWRRHRAFMLASLVLFVAFLALYLYKVSVQGPAPFPGPDTVYRFVYLPTLAVHVVLAIVCLPLLYYVALLALTRSVAELRRTAHARFGRIAAALWLVSFVLGNVVYAMLYLVY</sequence>
<gene>
    <name evidence="2" type="ORF">C2R22_12160</name>
</gene>
<feature type="transmembrane region" description="Helical" evidence="1">
    <location>
        <begin position="120"/>
        <end position="147"/>
    </location>
</feature>
<evidence type="ECO:0000313" key="3">
    <source>
        <dbReference type="Proteomes" id="UP000236584"/>
    </source>
</evidence>
<dbReference type="InterPro" id="IPR013833">
    <property type="entry name" value="Cyt_c_oxidase_su3_a-hlx"/>
</dbReference>
<accession>A0A2I8VK40</accession>
<keyword evidence="1" id="KW-0472">Membrane</keyword>
<dbReference type="PANTHER" id="PTHR37692">
    <property type="entry name" value="HYPOTHETICAL MEMBRANE SPANNING PROTEIN"/>
    <property type="match status" value="1"/>
</dbReference>
<dbReference type="InterPro" id="IPR007352">
    <property type="entry name" value="DUF420"/>
</dbReference>
<dbReference type="Proteomes" id="UP000236584">
    <property type="component" value="Chromosome"/>
</dbReference>
<keyword evidence="1" id="KW-0812">Transmembrane</keyword>
<dbReference type="RefSeq" id="WP_103425992.1">
    <property type="nucleotide sequence ID" value="NZ_CP026309.1"/>
</dbReference>
<dbReference type="KEGG" id="srub:C2R22_12160"/>
<dbReference type="EMBL" id="CP026309">
    <property type="protein sequence ID" value="AUV82303.1"/>
    <property type="molecule type" value="Genomic_DNA"/>
</dbReference>
<keyword evidence="1" id="KW-1133">Transmembrane helix</keyword>
<dbReference type="PANTHER" id="PTHR37692:SF1">
    <property type="entry name" value="DUF420 DOMAIN-CONTAINING PROTEIN"/>
    <property type="match status" value="1"/>
</dbReference>
<dbReference type="GO" id="GO:0016020">
    <property type="term" value="C:membrane"/>
    <property type="evidence" value="ECO:0007669"/>
    <property type="project" value="InterPro"/>
</dbReference>
<feature type="transmembrane region" description="Helical" evidence="1">
    <location>
        <begin position="168"/>
        <end position="187"/>
    </location>
</feature>